<evidence type="ECO:0000313" key="2">
    <source>
        <dbReference type="Proteomes" id="UP001239680"/>
    </source>
</evidence>
<name>A0ABU0VZZ6_9RHOB</name>
<evidence type="ECO:0008006" key="3">
    <source>
        <dbReference type="Google" id="ProtNLM"/>
    </source>
</evidence>
<accession>A0ABU0VZZ6</accession>
<dbReference type="Proteomes" id="UP001239680">
    <property type="component" value="Unassembled WGS sequence"/>
</dbReference>
<dbReference type="EMBL" id="JAVDBT010000012">
    <property type="protein sequence ID" value="MDQ2067329.1"/>
    <property type="molecule type" value="Genomic_DNA"/>
</dbReference>
<sequence>MQLTRDFGLDGALPVGWGVRVMVLSNDAQSPLQERLAGMGGVVEHEIEVYAALSAIIDDPAGYGLFVVDCDSLGGVEVGARVAATLTAVQSRVPVILISEAHSTQVFPQERDEPVCLRGPVSVLSLRMGFEHALRDRLVWRAA</sequence>
<evidence type="ECO:0000313" key="1">
    <source>
        <dbReference type="EMBL" id="MDQ2067329.1"/>
    </source>
</evidence>
<reference evidence="1 2" key="1">
    <citation type="submission" date="2023-08" db="EMBL/GenBank/DDBJ databases">
        <title>Characterization of two Paracoccaceae strains isolated from Phycosphere and proposal of Xinfangfangia lacusdiani sp. nov.</title>
        <authorList>
            <person name="Deng Y."/>
            <person name="Zhang Y.Q."/>
        </authorList>
    </citation>
    <scope>NUCLEOTIDE SEQUENCE [LARGE SCALE GENOMIC DNA]</scope>
    <source>
        <strain evidence="1 2">CPCC 101601</strain>
    </source>
</reference>
<proteinExistence type="predicted"/>
<keyword evidence="2" id="KW-1185">Reference proteome</keyword>
<protein>
    <recommendedName>
        <fullName evidence="3">Response regulator</fullName>
    </recommendedName>
</protein>
<dbReference type="RefSeq" id="WP_306681031.1">
    <property type="nucleotide sequence ID" value="NZ_JAVDBT010000012.1"/>
</dbReference>
<gene>
    <name evidence="1" type="ORF">Q9295_13205</name>
</gene>
<comment type="caution">
    <text evidence="1">The sequence shown here is derived from an EMBL/GenBank/DDBJ whole genome shotgun (WGS) entry which is preliminary data.</text>
</comment>
<organism evidence="1 2">
    <name type="scientific">Pseudogemmobacter lacusdianii</name>
    <dbReference type="NCBI Taxonomy" id="3069608"/>
    <lineage>
        <taxon>Bacteria</taxon>
        <taxon>Pseudomonadati</taxon>
        <taxon>Pseudomonadota</taxon>
        <taxon>Alphaproteobacteria</taxon>
        <taxon>Rhodobacterales</taxon>
        <taxon>Paracoccaceae</taxon>
        <taxon>Pseudogemmobacter</taxon>
    </lineage>
</organism>